<comment type="caution">
    <text evidence="2">The sequence shown here is derived from an EMBL/GenBank/DDBJ whole genome shotgun (WGS) entry which is preliminary data.</text>
</comment>
<dbReference type="Proteomes" id="UP000282311">
    <property type="component" value="Unassembled WGS sequence"/>
</dbReference>
<dbReference type="AlphaFoldDB" id="A0A3B0C2C8"/>
<dbReference type="GO" id="GO:0016747">
    <property type="term" value="F:acyltransferase activity, transferring groups other than amino-acyl groups"/>
    <property type="evidence" value="ECO:0007669"/>
    <property type="project" value="InterPro"/>
</dbReference>
<evidence type="ECO:0000313" key="3">
    <source>
        <dbReference type="Proteomes" id="UP000282311"/>
    </source>
</evidence>
<gene>
    <name evidence="2" type="ORF">D7M11_21355</name>
</gene>
<dbReference type="Gene3D" id="3.40.630.30">
    <property type="match status" value="1"/>
</dbReference>
<evidence type="ECO:0000259" key="1">
    <source>
        <dbReference type="PROSITE" id="PS51186"/>
    </source>
</evidence>
<dbReference type="PROSITE" id="PS51186">
    <property type="entry name" value="GNAT"/>
    <property type="match status" value="1"/>
</dbReference>
<evidence type="ECO:0000313" key="2">
    <source>
        <dbReference type="EMBL" id="RKN79230.1"/>
    </source>
</evidence>
<dbReference type="SUPFAM" id="SSF55729">
    <property type="entry name" value="Acyl-CoA N-acyltransferases (Nat)"/>
    <property type="match status" value="1"/>
</dbReference>
<keyword evidence="2" id="KW-0808">Transferase</keyword>
<dbReference type="InterPro" id="IPR000182">
    <property type="entry name" value="GNAT_dom"/>
</dbReference>
<sequence>MESLKPQLAMMNERLDQLSDLNLPAGYSERGFQVGDEAAWERIIGDSFGGERKFDKQMKQDPEFRPERVRFICFGGEPIATASAWYDEEWGEDTGCLHMVGIVSSQAGKGLGTSISLAAMHQMKREGRSRAVLRTDDFRLPAIKSYLKLGYKPHVVHDNQPERWRAIGEKLGIPLME</sequence>
<proteinExistence type="predicted"/>
<dbReference type="EMBL" id="RBAH01000016">
    <property type="protein sequence ID" value="RKN79230.1"/>
    <property type="molecule type" value="Genomic_DNA"/>
</dbReference>
<feature type="domain" description="N-acetyltransferase" evidence="1">
    <location>
        <begin position="27"/>
        <end position="174"/>
    </location>
</feature>
<dbReference type="InterPro" id="IPR016181">
    <property type="entry name" value="Acyl_CoA_acyltransferase"/>
</dbReference>
<keyword evidence="3" id="KW-1185">Reference proteome</keyword>
<organism evidence="2 3">
    <name type="scientific">Paenibacillus ginsengarvi</name>
    <dbReference type="NCBI Taxonomy" id="400777"/>
    <lineage>
        <taxon>Bacteria</taxon>
        <taxon>Bacillati</taxon>
        <taxon>Bacillota</taxon>
        <taxon>Bacilli</taxon>
        <taxon>Bacillales</taxon>
        <taxon>Paenibacillaceae</taxon>
        <taxon>Paenibacillus</taxon>
    </lineage>
</organism>
<reference evidence="2 3" key="1">
    <citation type="journal article" date="2007" name="Int. J. Syst. Evol. Microbiol.">
        <title>Paenibacillus ginsengarvi sp. nov., isolated from soil from ginseng cultivation.</title>
        <authorList>
            <person name="Yoon M.H."/>
            <person name="Ten L.N."/>
            <person name="Im W.T."/>
        </authorList>
    </citation>
    <scope>NUCLEOTIDE SEQUENCE [LARGE SCALE GENOMIC DNA]</scope>
    <source>
        <strain evidence="2 3">KCTC 13059</strain>
    </source>
</reference>
<dbReference type="OrthoDB" id="581534at2"/>
<protein>
    <submittedName>
        <fullName evidence="2">GNAT family N-acetyltransferase</fullName>
    </submittedName>
</protein>
<dbReference type="CDD" id="cd04301">
    <property type="entry name" value="NAT_SF"/>
    <property type="match status" value="1"/>
</dbReference>
<dbReference type="RefSeq" id="WP_120749285.1">
    <property type="nucleotide sequence ID" value="NZ_RBAH01000016.1"/>
</dbReference>
<accession>A0A3B0C2C8</accession>
<dbReference type="Pfam" id="PF00583">
    <property type="entry name" value="Acetyltransf_1"/>
    <property type="match status" value="1"/>
</dbReference>
<name>A0A3B0C2C8_9BACL</name>